<dbReference type="STRING" id="590646.G3AZK4"/>
<dbReference type="RefSeq" id="XP_006684178.1">
    <property type="nucleotide sequence ID" value="XM_006684115.1"/>
</dbReference>
<gene>
    <name evidence="2" type="ORF">CANTEDRAFT_112479</name>
</gene>
<organism evidence="3">
    <name type="scientific">Candida tenuis (strain ATCC 10573 / BCRC 21748 / CBS 615 / JCM 9827 / NBRC 10315 / NRRL Y-1498 / VKM Y-70)</name>
    <name type="common">Yeast</name>
    <name type="synonym">Yamadazyma tenuis</name>
    <dbReference type="NCBI Taxonomy" id="590646"/>
    <lineage>
        <taxon>Eukaryota</taxon>
        <taxon>Fungi</taxon>
        <taxon>Dikarya</taxon>
        <taxon>Ascomycota</taxon>
        <taxon>Saccharomycotina</taxon>
        <taxon>Pichiomycetes</taxon>
        <taxon>Debaryomycetaceae</taxon>
        <taxon>Yamadazyma</taxon>
    </lineage>
</organism>
<dbReference type="SUPFAM" id="SSF53098">
    <property type="entry name" value="Ribonuclease H-like"/>
    <property type="match status" value="1"/>
</dbReference>
<dbReference type="GO" id="GO:0003676">
    <property type="term" value="F:nucleic acid binding"/>
    <property type="evidence" value="ECO:0007669"/>
    <property type="project" value="InterPro"/>
</dbReference>
<dbReference type="Proteomes" id="UP000000707">
    <property type="component" value="Unassembled WGS sequence"/>
</dbReference>
<dbReference type="KEGG" id="cten:18246536"/>
<evidence type="ECO:0000313" key="3">
    <source>
        <dbReference type="Proteomes" id="UP000000707"/>
    </source>
</evidence>
<protein>
    <recommendedName>
        <fullName evidence="1">Gfd2/YDR514C-like C-terminal domain-containing protein</fullName>
    </recommendedName>
</protein>
<dbReference type="OrthoDB" id="5953249at2759"/>
<keyword evidence="3" id="KW-1185">Reference proteome</keyword>
<dbReference type="eggNOG" id="ENOG502QTQR">
    <property type="taxonomic scope" value="Eukaryota"/>
</dbReference>
<dbReference type="PANTHER" id="PTHR28083">
    <property type="entry name" value="GOOD FOR FULL DBP5 ACTIVITY PROTEIN 2"/>
    <property type="match status" value="1"/>
</dbReference>
<dbReference type="InterPro" id="IPR040151">
    <property type="entry name" value="Gfd2/YDR514C-like"/>
</dbReference>
<dbReference type="Pfam" id="PF21762">
    <property type="entry name" value="DEDDh_C"/>
    <property type="match status" value="1"/>
</dbReference>
<dbReference type="InterPro" id="IPR036397">
    <property type="entry name" value="RNaseH_sf"/>
</dbReference>
<dbReference type="AlphaFoldDB" id="G3AZK4"/>
<feature type="domain" description="Gfd2/YDR514C-like C-terminal" evidence="1">
    <location>
        <begin position="44"/>
        <end position="213"/>
    </location>
</feature>
<accession>G3AZK4</accession>
<reference evidence="2 3" key="1">
    <citation type="journal article" date="2011" name="Proc. Natl. Acad. Sci. U.S.A.">
        <title>Comparative genomics of xylose-fermenting fungi for enhanced biofuel production.</title>
        <authorList>
            <person name="Wohlbach D.J."/>
            <person name="Kuo A."/>
            <person name="Sato T.K."/>
            <person name="Potts K.M."/>
            <person name="Salamov A.A."/>
            <person name="LaButti K.M."/>
            <person name="Sun H."/>
            <person name="Clum A."/>
            <person name="Pangilinan J.L."/>
            <person name="Lindquist E.A."/>
            <person name="Lucas S."/>
            <person name="Lapidus A."/>
            <person name="Jin M."/>
            <person name="Gunawan C."/>
            <person name="Balan V."/>
            <person name="Dale B.E."/>
            <person name="Jeffries T.W."/>
            <person name="Zinkel R."/>
            <person name="Barry K.W."/>
            <person name="Grigoriev I.V."/>
            <person name="Gasch A.P."/>
        </authorList>
    </citation>
    <scope>NUCLEOTIDE SEQUENCE [LARGE SCALE GENOMIC DNA]</scope>
    <source>
        <strain evidence="3">ATCC 10573 / BCRC 21748 / CBS 615 / JCM 9827 / NBRC 10315 / NRRL Y-1498 / VKM Y-70</strain>
    </source>
</reference>
<evidence type="ECO:0000313" key="2">
    <source>
        <dbReference type="EMBL" id="EGV65604.1"/>
    </source>
</evidence>
<dbReference type="HOGENOM" id="CLU_072858_0_0_1"/>
<sequence length="264" mass="30230">MGEREDIIKEYVSKSFKRHPKLHNPGAFSMLKHWVEQVYGRKTVLFCVDVEAWERDITKVTEIGVSIFDPRKQEDAIVPTLMNFHIRPKEHNHMKNGRYVPDNSMRFAGDVTHIMTMEDSIRFVQYLIDKYFNDSSISCSLVGHDLHGDIKWLRTLGINFPENAARLDTQVIIGFSSERQMSLVNSLVALGIPYSNLHNAGNDAYYTLLLALKVSDPITRQLFGLDDSVLIQPPKTKRKATCEQKIISDLSEIIDAFESNIYVP</sequence>
<name>G3AZK4_CANTC</name>
<dbReference type="GeneID" id="18246536"/>
<dbReference type="InterPro" id="IPR048519">
    <property type="entry name" value="Gfd2/YDR514C-like_C"/>
</dbReference>
<dbReference type="EMBL" id="GL996512">
    <property type="protein sequence ID" value="EGV65604.1"/>
    <property type="molecule type" value="Genomic_DNA"/>
</dbReference>
<dbReference type="InterPro" id="IPR012337">
    <property type="entry name" value="RNaseH-like_sf"/>
</dbReference>
<dbReference type="PANTHER" id="PTHR28083:SF1">
    <property type="entry name" value="GOOD FOR FULL DBP5 ACTIVITY PROTEIN 2"/>
    <property type="match status" value="1"/>
</dbReference>
<dbReference type="Gene3D" id="3.30.420.10">
    <property type="entry name" value="Ribonuclease H-like superfamily/Ribonuclease H"/>
    <property type="match status" value="1"/>
</dbReference>
<proteinExistence type="predicted"/>
<evidence type="ECO:0000259" key="1">
    <source>
        <dbReference type="Pfam" id="PF21762"/>
    </source>
</evidence>
<dbReference type="GO" id="GO:0005634">
    <property type="term" value="C:nucleus"/>
    <property type="evidence" value="ECO:0007669"/>
    <property type="project" value="TreeGrafter"/>
</dbReference>